<keyword evidence="2" id="KW-1185">Reference proteome</keyword>
<evidence type="ECO:0000313" key="1">
    <source>
        <dbReference type="EMBL" id="RNB87093.1"/>
    </source>
</evidence>
<dbReference type="Proteomes" id="UP000271031">
    <property type="component" value="Unassembled WGS sequence"/>
</dbReference>
<organism evidence="1 2">
    <name type="scientific">Brevibacillus fluminis</name>
    <dbReference type="NCBI Taxonomy" id="511487"/>
    <lineage>
        <taxon>Bacteria</taxon>
        <taxon>Bacillati</taxon>
        <taxon>Bacillota</taxon>
        <taxon>Bacilli</taxon>
        <taxon>Bacillales</taxon>
        <taxon>Paenibacillaceae</taxon>
        <taxon>Brevibacillus</taxon>
    </lineage>
</organism>
<sequence length="103" mass="11926">MSIRELVPLADNDILNMPDIQFAAWCHEQYGVNRGIYNTIDQWLFQRGFRQIVLRRKEIIAFLRQVSREKRGKAQSDRIKLGKGVLIPALIAHVERETIAHSG</sequence>
<reference evidence="1 2" key="1">
    <citation type="submission" date="2018-10" db="EMBL/GenBank/DDBJ databases">
        <title>Phylogenomics of Brevibacillus.</title>
        <authorList>
            <person name="Dunlap C."/>
        </authorList>
    </citation>
    <scope>NUCLEOTIDE SEQUENCE [LARGE SCALE GENOMIC DNA]</scope>
    <source>
        <strain evidence="1 2">JCM 15716</strain>
    </source>
</reference>
<dbReference type="AlphaFoldDB" id="A0A3M8DG86"/>
<dbReference type="EMBL" id="RHHQ01000012">
    <property type="protein sequence ID" value="RNB87093.1"/>
    <property type="molecule type" value="Genomic_DNA"/>
</dbReference>
<proteinExistence type="predicted"/>
<evidence type="ECO:0000313" key="2">
    <source>
        <dbReference type="Proteomes" id="UP000271031"/>
    </source>
</evidence>
<comment type="caution">
    <text evidence="1">The sequence shown here is derived from an EMBL/GenBank/DDBJ whole genome shotgun (WGS) entry which is preliminary data.</text>
</comment>
<dbReference type="RefSeq" id="WP_122918792.1">
    <property type="nucleotide sequence ID" value="NZ_RHHQ01000012.1"/>
</dbReference>
<accession>A0A3M8DG86</accession>
<name>A0A3M8DG86_9BACL</name>
<gene>
    <name evidence="1" type="ORF">EDM56_15475</name>
</gene>
<dbReference type="OrthoDB" id="2889790at2"/>
<protein>
    <submittedName>
        <fullName evidence="1">Uncharacterized protein</fullName>
    </submittedName>
</protein>